<reference evidence="2 3" key="1">
    <citation type="submission" date="2020-03" db="EMBL/GenBank/DDBJ databases">
        <title>Draft Genome Sequence of Cudoniella acicularis.</title>
        <authorList>
            <person name="Buettner E."/>
            <person name="Kellner H."/>
        </authorList>
    </citation>
    <scope>NUCLEOTIDE SEQUENCE [LARGE SCALE GENOMIC DNA]</scope>
    <source>
        <strain evidence="2 3">DSM 108380</strain>
    </source>
</reference>
<evidence type="ECO:0000313" key="2">
    <source>
        <dbReference type="EMBL" id="KAF4622734.1"/>
    </source>
</evidence>
<evidence type="ECO:0000313" key="3">
    <source>
        <dbReference type="Proteomes" id="UP000566819"/>
    </source>
</evidence>
<sequence>MATPAADFASLSMRETDCSDHCSDESDLIKVNKKIRDFAAGVSPYQKVLSGDITTTTLANTVQADQTILQLDHLIAQTSNLIKELESYLSGCARQHTFDQLAESIQNRSILMGRLLRAHINKNLTKESRLEIIKDLEVNKTSLEVDERDLLSVETQFRGTVASHNLLCSVVKEMSWRQEFDRSRGQATDLKIVTEYPYFSKFIFRFGGLKLPVRRKRKQNHSSSPPKASFSLFSGLPTELRLVIWDFALPEGRILTQHPRHNKALPFLAVCGESRDHTRQKYPPMLLLPPTYQLMLDSLLTLSKPQPAILYNLTLISNAQLKPRVLEDQHIYNNQDTQRLHLIELDSNLSDYVSFRWQQVPKSITKMPIFRDVPGSCHIQILILRARECRMLFHGFLTQYPTGWNPELNVRLLAYQDPLTKCWMSRDQRFLCQRHAGPHVTVRSDDGGFYYDFLGSIFLARPDGGLFSRYDGMAEMFESAETVD</sequence>
<gene>
    <name evidence="2" type="ORF">G7Y89_g14294</name>
</gene>
<evidence type="ECO:0000259" key="1">
    <source>
        <dbReference type="Pfam" id="PF20150"/>
    </source>
</evidence>
<name>A0A8H4R5L5_9HELO</name>
<dbReference type="InterPro" id="IPR045518">
    <property type="entry name" value="2EXR"/>
</dbReference>
<dbReference type="AlphaFoldDB" id="A0A8H4R5L5"/>
<organism evidence="2 3">
    <name type="scientific">Cudoniella acicularis</name>
    <dbReference type="NCBI Taxonomy" id="354080"/>
    <lineage>
        <taxon>Eukaryota</taxon>
        <taxon>Fungi</taxon>
        <taxon>Dikarya</taxon>
        <taxon>Ascomycota</taxon>
        <taxon>Pezizomycotina</taxon>
        <taxon>Leotiomycetes</taxon>
        <taxon>Helotiales</taxon>
        <taxon>Tricladiaceae</taxon>
        <taxon>Cudoniella</taxon>
    </lineage>
</organism>
<dbReference type="OrthoDB" id="4812806at2759"/>
<accession>A0A8H4R5L5</accession>
<keyword evidence="3" id="KW-1185">Reference proteome</keyword>
<feature type="domain" description="2EXR" evidence="1">
    <location>
        <begin position="230"/>
        <end position="284"/>
    </location>
</feature>
<comment type="caution">
    <text evidence="2">The sequence shown here is derived from an EMBL/GenBank/DDBJ whole genome shotgun (WGS) entry which is preliminary data.</text>
</comment>
<proteinExistence type="predicted"/>
<protein>
    <recommendedName>
        <fullName evidence="1">2EXR domain-containing protein</fullName>
    </recommendedName>
</protein>
<dbReference type="Pfam" id="PF20150">
    <property type="entry name" value="2EXR"/>
    <property type="match status" value="1"/>
</dbReference>
<dbReference type="EMBL" id="JAAMPI010001849">
    <property type="protein sequence ID" value="KAF4622734.1"/>
    <property type="molecule type" value="Genomic_DNA"/>
</dbReference>
<dbReference type="Proteomes" id="UP000566819">
    <property type="component" value="Unassembled WGS sequence"/>
</dbReference>